<dbReference type="InterPro" id="IPR020846">
    <property type="entry name" value="MFS_dom"/>
</dbReference>
<dbReference type="PANTHER" id="PTHR43129:SF1">
    <property type="entry name" value="FOSMIDOMYCIN RESISTANCE PROTEIN"/>
    <property type="match status" value="1"/>
</dbReference>
<feature type="transmembrane region" description="Helical" evidence="4">
    <location>
        <begin position="347"/>
        <end position="366"/>
    </location>
</feature>
<dbReference type="SUPFAM" id="SSF103473">
    <property type="entry name" value="MFS general substrate transporter"/>
    <property type="match status" value="1"/>
</dbReference>
<dbReference type="CDD" id="cd17478">
    <property type="entry name" value="MFS_FsR"/>
    <property type="match status" value="1"/>
</dbReference>
<evidence type="ECO:0000256" key="3">
    <source>
        <dbReference type="ARBA" id="ARBA00023136"/>
    </source>
</evidence>
<dbReference type="Proteomes" id="UP000223606">
    <property type="component" value="Chromosome 1"/>
</dbReference>
<reference evidence="7" key="1">
    <citation type="submission" date="2017-09" db="EMBL/GenBank/DDBJ databases">
        <title>Genome sequence of Nannocystis excedens DSM 71.</title>
        <authorList>
            <person name="Blom J."/>
        </authorList>
    </citation>
    <scope>NUCLEOTIDE SEQUENCE [LARGE SCALE GENOMIC DNA]</scope>
    <source>
        <strain evidence="7">type strain: E19</strain>
    </source>
</reference>
<feature type="transmembrane region" description="Helical" evidence="4">
    <location>
        <begin position="315"/>
        <end position="335"/>
    </location>
</feature>
<dbReference type="InterPro" id="IPR011701">
    <property type="entry name" value="MFS"/>
</dbReference>
<feature type="transmembrane region" description="Helical" evidence="4">
    <location>
        <begin position="261"/>
        <end position="283"/>
    </location>
</feature>
<dbReference type="GO" id="GO:0005886">
    <property type="term" value="C:plasma membrane"/>
    <property type="evidence" value="ECO:0007669"/>
    <property type="project" value="TreeGrafter"/>
</dbReference>
<evidence type="ECO:0000256" key="2">
    <source>
        <dbReference type="ARBA" id="ARBA00022989"/>
    </source>
</evidence>
<keyword evidence="1 4" id="KW-0812">Transmembrane</keyword>
<dbReference type="PANTHER" id="PTHR43129">
    <property type="entry name" value="FOSMIDOMYCIN RESISTANCE PROTEIN"/>
    <property type="match status" value="1"/>
</dbReference>
<evidence type="ECO:0000259" key="5">
    <source>
        <dbReference type="PROSITE" id="PS50850"/>
    </source>
</evidence>
<dbReference type="InterPro" id="IPR036259">
    <property type="entry name" value="MFS_trans_sf"/>
</dbReference>
<organism evidence="6 7">
    <name type="scientific">Hartmannibacter diazotrophicus</name>
    <dbReference type="NCBI Taxonomy" id="1482074"/>
    <lineage>
        <taxon>Bacteria</taxon>
        <taxon>Pseudomonadati</taxon>
        <taxon>Pseudomonadota</taxon>
        <taxon>Alphaproteobacteria</taxon>
        <taxon>Hyphomicrobiales</taxon>
        <taxon>Pleomorphomonadaceae</taxon>
        <taxon>Hartmannibacter</taxon>
    </lineage>
</organism>
<keyword evidence="2 4" id="KW-1133">Transmembrane helix</keyword>
<dbReference type="GO" id="GO:0022857">
    <property type="term" value="F:transmembrane transporter activity"/>
    <property type="evidence" value="ECO:0007669"/>
    <property type="project" value="InterPro"/>
</dbReference>
<feature type="transmembrane region" description="Helical" evidence="4">
    <location>
        <begin position="221"/>
        <end position="241"/>
    </location>
</feature>
<sequence length="408" mass="42877">MSKSLAQPSSLPSSSETTFFIIGALSFSHLLNDMMQSLLAAIYPVLKTSFALDFGQIGLITLAYQVTASLLQPAIGLATDKRPLPYALAVGMGFTLAGLLMLSMAHGFPALLAAAALVGVGSAVFHPDASRVARLASGGRHGLAQSLFQVGGNIGQASGPLLAAFVVVSGGQGRVAWFAIAALVGMVVLGIVGRWYSDHLKDLRARPRPVAAEPDLPRGRVLLTLGVLCGLVFSKFVYMASFNSYYTFYLIETFGLSIRDAQLHLFLFLGAVAAGTVAGGTLGDRFGRKIVIWVSILGVLPFTLMLPYADLFWTSTLTVVIGLVLASAFPAIVVYAQELMPGRVGMVAGLFFGLGFGIAGISAALLGELADWYGIAFVYRVCAFLPAIGLIAVLLPDLEGSRRPKTAA</sequence>
<keyword evidence="7" id="KW-1185">Reference proteome</keyword>
<dbReference type="AlphaFoldDB" id="A0A2C9DAA7"/>
<name>A0A2C9DAA7_9HYPH</name>
<evidence type="ECO:0000313" key="7">
    <source>
        <dbReference type="Proteomes" id="UP000223606"/>
    </source>
</evidence>
<gene>
    <name evidence="6" type="primary">fsr</name>
    <name evidence="6" type="ORF">HDIA_2994</name>
</gene>
<feature type="transmembrane region" description="Helical" evidence="4">
    <location>
        <begin position="290"/>
        <end position="309"/>
    </location>
</feature>
<accession>A0A2C9DAA7</accession>
<dbReference type="PROSITE" id="PS50850">
    <property type="entry name" value="MFS"/>
    <property type="match status" value="1"/>
</dbReference>
<feature type="transmembrane region" description="Helical" evidence="4">
    <location>
        <begin position="175"/>
        <end position="196"/>
    </location>
</feature>
<feature type="domain" description="Major facilitator superfamily (MFS) profile" evidence="5">
    <location>
        <begin position="21"/>
        <end position="401"/>
    </location>
</feature>
<dbReference type="Gene3D" id="1.20.1250.20">
    <property type="entry name" value="MFS general substrate transporter like domains"/>
    <property type="match status" value="2"/>
</dbReference>
<keyword evidence="3 4" id="KW-0472">Membrane</keyword>
<evidence type="ECO:0000256" key="1">
    <source>
        <dbReference type="ARBA" id="ARBA00022692"/>
    </source>
</evidence>
<protein>
    <submittedName>
        <fullName evidence="6">Fosmidomycin resistance protein</fullName>
    </submittedName>
</protein>
<dbReference type="EMBL" id="LT960614">
    <property type="protein sequence ID" value="SON56535.1"/>
    <property type="molecule type" value="Genomic_DNA"/>
</dbReference>
<dbReference type="KEGG" id="hdi:HDIA_2994"/>
<dbReference type="Pfam" id="PF07690">
    <property type="entry name" value="MFS_1"/>
    <property type="match status" value="1"/>
</dbReference>
<evidence type="ECO:0000256" key="4">
    <source>
        <dbReference type="SAM" id="Phobius"/>
    </source>
</evidence>
<evidence type="ECO:0000313" key="6">
    <source>
        <dbReference type="EMBL" id="SON56535.1"/>
    </source>
</evidence>
<feature type="transmembrane region" description="Helical" evidence="4">
    <location>
        <begin position="83"/>
        <end position="102"/>
    </location>
</feature>
<feature type="transmembrane region" description="Helical" evidence="4">
    <location>
        <begin position="372"/>
        <end position="395"/>
    </location>
</feature>
<proteinExistence type="predicted"/>
<feature type="transmembrane region" description="Helical" evidence="4">
    <location>
        <begin position="50"/>
        <end position="71"/>
    </location>
</feature>